<name>A0A813FX71_POLGL</name>
<organism evidence="2 3">
    <name type="scientific">Polarella glacialis</name>
    <name type="common">Dinoflagellate</name>
    <dbReference type="NCBI Taxonomy" id="89957"/>
    <lineage>
        <taxon>Eukaryota</taxon>
        <taxon>Sar</taxon>
        <taxon>Alveolata</taxon>
        <taxon>Dinophyceae</taxon>
        <taxon>Suessiales</taxon>
        <taxon>Suessiaceae</taxon>
        <taxon>Polarella</taxon>
    </lineage>
</organism>
<evidence type="ECO:0000313" key="2">
    <source>
        <dbReference type="EMBL" id="CAE8618640.1"/>
    </source>
</evidence>
<evidence type="ECO:0000256" key="1">
    <source>
        <dbReference type="SAM" id="MobiDB-lite"/>
    </source>
</evidence>
<dbReference type="AlphaFoldDB" id="A0A813FX71"/>
<comment type="caution">
    <text evidence="2">The sequence shown here is derived from an EMBL/GenBank/DDBJ whole genome shotgun (WGS) entry which is preliminary data.</text>
</comment>
<sequence>MVEQEEGAKWSDDEGEILVTSSSSRFDSAQAEDDCPEVICDRAEDSTLAGLAGFVHYCDPLQTPPVLSAAMVRSLLLVGQAVRAQSLFEAVFVRSRKAQAMVVSGSIPVDFLSGVKTHRVASVVLRRLLARYESLGGPELCHLLDNVLLEEFRQQKHCQDMVLGNELIQEITVYCRVSTRAVATVAESKKTVQLRMPDQPSPTLESPVPEPAVPSATEGDADLLRLRKVQHNGFLPLREELPTHPRAWFLECG</sequence>
<protein>
    <submittedName>
        <fullName evidence="2">Uncharacterized protein</fullName>
    </submittedName>
</protein>
<accession>A0A813FX71</accession>
<reference evidence="2" key="1">
    <citation type="submission" date="2021-02" db="EMBL/GenBank/DDBJ databases">
        <authorList>
            <person name="Dougan E. K."/>
            <person name="Rhodes N."/>
            <person name="Thang M."/>
            <person name="Chan C."/>
        </authorList>
    </citation>
    <scope>NUCLEOTIDE SEQUENCE</scope>
</reference>
<dbReference type="EMBL" id="CAJNNV010026612">
    <property type="protein sequence ID" value="CAE8618640.1"/>
    <property type="molecule type" value="Genomic_DNA"/>
</dbReference>
<keyword evidence="3" id="KW-1185">Reference proteome</keyword>
<dbReference type="Proteomes" id="UP000654075">
    <property type="component" value="Unassembled WGS sequence"/>
</dbReference>
<dbReference type="OrthoDB" id="418642at2759"/>
<feature type="region of interest" description="Disordered" evidence="1">
    <location>
        <begin position="194"/>
        <end position="216"/>
    </location>
</feature>
<proteinExistence type="predicted"/>
<evidence type="ECO:0000313" key="3">
    <source>
        <dbReference type="Proteomes" id="UP000654075"/>
    </source>
</evidence>
<gene>
    <name evidence="2" type="ORF">PGLA1383_LOCUS36247</name>
</gene>